<sequence length="118" mass="14517">MICFTGEDFQPKQVKWSQRMIQYFERTTCVLPSFLRRDFALHHLHSGYLKQDPPTFWNPLEKSLRNYKVVDKEDVLITAAFMRRCLVWTRMIGHRRNNYLMIRFGKRRVFERNLYARR</sequence>
<dbReference type="Proteomes" id="UP000812287">
    <property type="component" value="Unassembled WGS sequence"/>
</dbReference>
<accession>A0A9P7VK89</accession>
<organism evidence="1 2">
    <name type="scientific">Guyanagaster necrorhizus</name>
    <dbReference type="NCBI Taxonomy" id="856835"/>
    <lineage>
        <taxon>Eukaryota</taxon>
        <taxon>Fungi</taxon>
        <taxon>Dikarya</taxon>
        <taxon>Basidiomycota</taxon>
        <taxon>Agaricomycotina</taxon>
        <taxon>Agaricomycetes</taxon>
        <taxon>Agaricomycetidae</taxon>
        <taxon>Agaricales</taxon>
        <taxon>Marasmiineae</taxon>
        <taxon>Physalacriaceae</taxon>
        <taxon>Guyanagaster</taxon>
    </lineage>
</organism>
<proteinExistence type="predicted"/>
<dbReference type="EMBL" id="MU250559">
    <property type="protein sequence ID" value="KAG7441464.1"/>
    <property type="molecule type" value="Genomic_DNA"/>
</dbReference>
<name>A0A9P7VK89_9AGAR</name>
<dbReference type="AlphaFoldDB" id="A0A9P7VK89"/>
<dbReference type="GeneID" id="66103397"/>
<dbReference type="OrthoDB" id="5979581at2759"/>
<evidence type="ECO:0000313" key="1">
    <source>
        <dbReference type="EMBL" id="KAG7441464.1"/>
    </source>
</evidence>
<reference evidence="1" key="1">
    <citation type="submission" date="2020-11" db="EMBL/GenBank/DDBJ databases">
        <title>Adaptations for nitrogen fixation in a non-lichenized fungal sporocarp promotes dispersal by wood-feeding termites.</title>
        <authorList>
            <consortium name="DOE Joint Genome Institute"/>
            <person name="Koch R.A."/>
            <person name="Yoon G."/>
            <person name="Arayal U."/>
            <person name="Lail K."/>
            <person name="Amirebrahimi M."/>
            <person name="Labutti K."/>
            <person name="Lipzen A."/>
            <person name="Riley R."/>
            <person name="Barry K."/>
            <person name="Henrissat B."/>
            <person name="Grigoriev I.V."/>
            <person name="Herr J.R."/>
            <person name="Aime M.C."/>
        </authorList>
    </citation>
    <scope>NUCLEOTIDE SEQUENCE</scope>
    <source>
        <strain evidence="1">MCA 3950</strain>
    </source>
</reference>
<gene>
    <name evidence="1" type="ORF">BT62DRAFT_479030</name>
</gene>
<comment type="caution">
    <text evidence="1">The sequence shown here is derived from an EMBL/GenBank/DDBJ whole genome shotgun (WGS) entry which is preliminary data.</text>
</comment>
<dbReference type="RefSeq" id="XP_043034964.1">
    <property type="nucleotide sequence ID" value="XM_043181101.1"/>
</dbReference>
<keyword evidence="2" id="KW-1185">Reference proteome</keyword>
<evidence type="ECO:0000313" key="2">
    <source>
        <dbReference type="Proteomes" id="UP000812287"/>
    </source>
</evidence>
<protein>
    <submittedName>
        <fullName evidence="1">Uncharacterized protein</fullName>
    </submittedName>
</protein>